<dbReference type="InterPro" id="IPR003599">
    <property type="entry name" value="Ig_sub"/>
</dbReference>
<evidence type="ECO:0000259" key="2">
    <source>
        <dbReference type="PROSITE" id="PS50835"/>
    </source>
</evidence>
<dbReference type="PANTHER" id="PTHR13817">
    <property type="entry name" value="TITIN"/>
    <property type="match status" value="1"/>
</dbReference>
<feature type="domain" description="Ig-like" evidence="2">
    <location>
        <begin position="198"/>
        <end position="282"/>
    </location>
</feature>
<keyword evidence="3" id="KW-1185">Reference proteome</keyword>
<dbReference type="PANTHER" id="PTHR13817:SF73">
    <property type="entry name" value="FIBRONECTIN TYPE-III DOMAIN-CONTAINING PROTEIN"/>
    <property type="match status" value="1"/>
</dbReference>
<feature type="non-terminal residue" evidence="4">
    <location>
        <position position="387"/>
    </location>
</feature>
<dbReference type="PROSITE" id="PS50835">
    <property type="entry name" value="IG_LIKE"/>
    <property type="match status" value="3"/>
</dbReference>
<feature type="domain" description="Ig-like" evidence="2">
    <location>
        <begin position="289"/>
        <end position="325"/>
    </location>
</feature>
<evidence type="ECO:0000256" key="1">
    <source>
        <dbReference type="ARBA" id="ARBA00022737"/>
    </source>
</evidence>
<evidence type="ECO:0000313" key="3">
    <source>
        <dbReference type="Proteomes" id="UP000695026"/>
    </source>
</evidence>
<dbReference type="AlphaFoldDB" id="A0A9F2RDG7"/>
<dbReference type="Pfam" id="PF13927">
    <property type="entry name" value="Ig_3"/>
    <property type="match status" value="1"/>
</dbReference>
<reference evidence="4" key="1">
    <citation type="submission" date="2025-08" db="UniProtKB">
        <authorList>
            <consortium name="RefSeq"/>
        </authorList>
    </citation>
    <scope>IDENTIFICATION</scope>
    <source>
        <tissue evidence="4">Liver</tissue>
    </source>
</reference>
<dbReference type="CDD" id="cd05862">
    <property type="entry name" value="IgI_VEGFR"/>
    <property type="match status" value="1"/>
</dbReference>
<feature type="non-terminal residue" evidence="4">
    <location>
        <position position="1"/>
    </location>
</feature>
<dbReference type="PIRSF" id="PIRSF000615">
    <property type="entry name" value="TyrPK_CSF1-R"/>
    <property type="match status" value="1"/>
</dbReference>
<dbReference type="Pfam" id="PF21339">
    <property type="entry name" value="VEGFR-1-like_Ig-like"/>
    <property type="match status" value="1"/>
</dbReference>
<dbReference type="InterPro" id="IPR050964">
    <property type="entry name" value="Striated_Muscle_Regulatory"/>
</dbReference>
<dbReference type="GeneID" id="103063000"/>
<dbReference type="Pfam" id="PF07679">
    <property type="entry name" value="I-set"/>
    <property type="match status" value="1"/>
</dbReference>
<accession>A0A9F2RDG7</accession>
<dbReference type="InterPro" id="IPR013783">
    <property type="entry name" value="Ig-like_fold"/>
</dbReference>
<dbReference type="OrthoDB" id="9424608at2759"/>
<evidence type="ECO:0000313" key="4">
    <source>
        <dbReference type="RefSeq" id="XP_007444259.1"/>
    </source>
</evidence>
<dbReference type="SUPFAM" id="SSF48726">
    <property type="entry name" value="Immunoglobulin"/>
    <property type="match status" value="2"/>
</dbReference>
<organism evidence="3 4">
    <name type="scientific">Python bivittatus</name>
    <name type="common">Burmese python</name>
    <name type="synonym">Python molurus bivittatus</name>
    <dbReference type="NCBI Taxonomy" id="176946"/>
    <lineage>
        <taxon>Eukaryota</taxon>
        <taxon>Metazoa</taxon>
        <taxon>Chordata</taxon>
        <taxon>Craniata</taxon>
        <taxon>Vertebrata</taxon>
        <taxon>Euteleostomi</taxon>
        <taxon>Lepidosauria</taxon>
        <taxon>Squamata</taxon>
        <taxon>Bifurcata</taxon>
        <taxon>Unidentata</taxon>
        <taxon>Episquamata</taxon>
        <taxon>Toxicofera</taxon>
        <taxon>Serpentes</taxon>
        <taxon>Henophidia</taxon>
        <taxon>Pythonidae</taxon>
        <taxon>Python</taxon>
    </lineage>
</organism>
<dbReference type="GO" id="GO:0140096">
    <property type="term" value="F:catalytic activity, acting on a protein"/>
    <property type="evidence" value="ECO:0007669"/>
    <property type="project" value="UniProtKB-ARBA"/>
</dbReference>
<dbReference type="InterPro" id="IPR007110">
    <property type="entry name" value="Ig-like_dom"/>
</dbReference>
<dbReference type="FunFam" id="2.60.40.10:FF:000479">
    <property type="entry name" value="Vascular endothelial growth factor receptor 3"/>
    <property type="match status" value="1"/>
</dbReference>
<proteinExistence type="predicted"/>
<protein>
    <submittedName>
        <fullName evidence="4">Vascular endothelial growth factor receptor 3-like</fullName>
    </submittedName>
</protein>
<feature type="domain" description="Ig-like" evidence="2">
    <location>
        <begin position="96"/>
        <end position="193"/>
    </location>
</feature>
<name>A0A9F2RDG7_PYTBI</name>
<dbReference type="GO" id="GO:0016740">
    <property type="term" value="F:transferase activity"/>
    <property type="evidence" value="ECO:0007669"/>
    <property type="project" value="UniProtKB-ARBA"/>
</dbReference>
<sequence>FEQPFINKPETLLIYKKENICVPCLVSIPDLNITLLLTTSVIYPDGKNILWDNKRGMLVPTLLIKDSWFVQCETLIDKKPFKSGFFIVHIAGNELYDIQLFPRKAMELLVGEKLVINCTVWAEFNSGVDFQWDYPAKQMNRKVTELPERRSQQTHTELSSILIIQNVSQQDLGKYTCKASSGEQNLKESIDVIVHEKPFIYVEWRKGPVIEATVGDEIVKLPVKVVAYPQPEFQWFKDGKLISNRQSQYSLQIKDVAEQNAGSYMLVLKNGLAGLEKSINLQLVVNVPPQILEKEASSPNIYSRKNRHVLTCTVYGIPAPEKIQWQWRPWTPCRMFPQHSLRPRAVQRHQRDRMPECKDWKDVSQMDAVNPIESIDTWTEFVEGRNK</sequence>
<dbReference type="PRINTS" id="PR01832">
    <property type="entry name" value="VEGFRECEPTOR"/>
</dbReference>
<dbReference type="RefSeq" id="XP_007444259.1">
    <property type="nucleotide sequence ID" value="XM_007444197.1"/>
</dbReference>
<gene>
    <name evidence="4" type="primary">LOC103063000</name>
</gene>
<dbReference type="FunFam" id="2.60.40.10:FF:000548">
    <property type="entry name" value="vascular endothelial growth factor receptor 3"/>
    <property type="match status" value="1"/>
</dbReference>
<dbReference type="SMART" id="SM00409">
    <property type="entry name" value="IG"/>
    <property type="match status" value="2"/>
</dbReference>
<dbReference type="FunFam" id="2.60.40.10:FF:000411">
    <property type="entry name" value="Vascular endothelial growth factor receptor 3"/>
    <property type="match status" value="1"/>
</dbReference>
<dbReference type="InterPro" id="IPR036179">
    <property type="entry name" value="Ig-like_dom_sf"/>
</dbReference>
<dbReference type="InterPro" id="IPR013098">
    <property type="entry name" value="Ig_I-set"/>
</dbReference>
<dbReference type="Gene3D" id="2.60.40.10">
    <property type="entry name" value="Immunoglobulins"/>
    <property type="match status" value="4"/>
</dbReference>
<dbReference type="FunFam" id="2.60.40.10:FF:000247">
    <property type="entry name" value="Vascular endothelial growth factor receptor 3"/>
    <property type="match status" value="1"/>
</dbReference>
<dbReference type="Proteomes" id="UP000695026">
    <property type="component" value="Unplaced"/>
</dbReference>
<keyword evidence="1" id="KW-0677">Repeat</keyword>
<dbReference type="PRINTS" id="PR01835">
    <property type="entry name" value="VEGFRECEPTR3"/>
</dbReference>
<dbReference type="KEGG" id="pbi:103063000"/>